<evidence type="ECO:0000256" key="4">
    <source>
        <dbReference type="ARBA" id="ARBA00023002"/>
    </source>
</evidence>
<dbReference type="GO" id="GO:0006749">
    <property type="term" value="P:glutathione metabolic process"/>
    <property type="evidence" value="ECO:0007669"/>
    <property type="project" value="TreeGrafter"/>
</dbReference>
<dbReference type="InterPro" id="IPR016156">
    <property type="entry name" value="FAD/NAD-linked_Rdtase_dimer_sf"/>
</dbReference>
<evidence type="ECO:0000259" key="11">
    <source>
        <dbReference type="Pfam" id="PF02852"/>
    </source>
</evidence>
<dbReference type="GO" id="GO:0004362">
    <property type="term" value="F:glutathione-disulfide reductase (NADPH) activity"/>
    <property type="evidence" value="ECO:0007669"/>
    <property type="project" value="TreeGrafter"/>
</dbReference>
<feature type="domain" description="Pyridine nucleotide-disulphide oxidoreductase dimerisation" evidence="11">
    <location>
        <begin position="378"/>
        <end position="486"/>
    </location>
</feature>
<keyword evidence="5" id="KW-1015">Disulfide bond</keyword>
<dbReference type="NCBIfam" id="NF004776">
    <property type="entry name" value="PRK06116.1"/>
    <property type="match status" value="1"/>
</dbReference>
<feature type="binding site" evidence="8">
    <location>
        <position position="299"/>
    </location>
    <ligand>
        <name>NAD(+)</name>
        <dbReference type="ChEBI" id="CHEBI:57540"/>
    </ligand>
</feature>
<feature type="binding site" evidence="8">
    <location>
        <position position="84"/>
    </location>
    <ligand>
        <name>FAD</name>
        <dbReference type="ChEBI" id="CHEBI:57692"/>
    </ligand>
</feature>
<feature type="disulfide bond" description="Redox-active" evidence="9">
    <location>
        <begin position="75"/>
        <end position="80"/>
    </location>
</feature>
<dbReference type="AlphaFoldDB" id="A0AAW1Q623"/>
<reference evidence="13 14" key="1">
    <citation type="journal article" date="2024" name="Nat. Commun.">
        <title>Phylogenomics reveals the evolutionary origins of lichenization in chlorophyte algae.</title>
        <authorList>
            <person name="Puginier C."/>
            <person name="Libourel C."/>
            <person name="Otte J."/>
            <person name="Skaloud P."/>
            <person name="Haon M."/>
            <person name="Grisel S."/>
            <person name="Petersen M."/>
            <person name="Berrin J.G."/>
            <person name="Delaux P.M."/>
            <person name="Dal Grande F."/>
            <person name="Keller J."/>
        </authorList>
    </citation>
    <scope>NUCLEOTIDE SEQUENCE [LARGE SCALE GENOMIC DNA]</scope>
    <source>
        <strain evidence="13 14">SAG 2145</strain>
    </source>
</reference>
<keyword evidence="3 8" id="KW-0274">FAD</keyword>
<dbReference type="SUPFAM" id="SSF51905">
    <property type="entry name" value="FAD/NAD(P)-binding domain"/>
    <property type="match status" value="1"/>
</dbReference>
<dbReference type="InterPro" id="IPR012999">
    <property type="entry name" value="Pyr_OxRdtase_I_AS"/>
</dbReference>
<keyword evidence="8" id="KW-0520">NAD</keyword>
<evidence type="ECO:0000259" key="12">
    <source>
        <dbReference type="Pfam" id="PF07992"/>
    </source>
</evidence>
<keyword evidence="2 10" id="KW-0285">Flavoprotein</keyword>
<accession>A0AAW1Q623</accession>
<dbReference type="Proteomes" id="UP001438707">
    <property type="component" value="Unassembled WGS sequence"/>
</dbReference>
<protein>
    <recommendedName>
        <fullName evidence="15">Glutathione reductase</fullName>
    </recommendedName>
</protein>
<dbReference type="EMBL" id="JALJOS010000078">
    <property type="protein sequence ID" value="KAK9816335.1"/>
    <property type="molecule type" value="Genomic_DNA"/>
</dbReference>
<evidence type="ECO:0000256" key="9">
    <source>
        <dbReference type="PIRSR" id="PIRSR000350-4"/>
    </source>
</evidence>
<dbReference type="Gene3D" id="3.50.50.60">
    <property type="entry name" value="FAD/NAD(P)-binding domain"/>
    <property type="match status" value="2"/>
</dbReference>
<feature type="binding site" evidence="8">
    <location>
        <position position="340"/>
    </location>
    <ligand>
        <name>FAD</name>
        <dbReference type="ChEBI" id="CHEBI:57692"/>
    </ligand>
</feature>
<dbReference type="PRINTS" id="PR00411">
    <property type="entry name" value="PNDRDTASEI"/>
</dbReference>
<dbReference type="Gene3D" id="3.30.390.30">
    <property type="match status" value="1"/>
</dbReference>
<evidence type="ECO:0000256" key="8">
    <source>
        <dbReference type="PIRSR" id="PIRSR000350-3"/>
    </source>
</evidence>
<evidence type="ECO:0000256" key="3">
    <source>
        <dbReference type="ARBA" id="ARBA00022827"/>
    </source>
</evidence>
<organism evidence="13 14">
    <name type="scientific">Apatococcus lobatus</name>
    <dbReference type="NCBI Taxonomy" id="904363"/>
    <lineage>
        <taxon>Eukaryota</taxon>
        <taxon>Viridiplantae</taxon>
        <taxon>Chlorophyta</taxon>
        <taxon>core chlorophytes</taxon>
        <taxon>Trebouxiophyceae</taxon>
        <taxon>Chlorellales</taxon>
        <taxon>Chlorellaceae</taxon>
        <taxon>Apatococcus</taxon>
    </lineage>
</organism>
<evidence type="ECO:0000256" key="2">
    <source>
        <dbReference type="ARBA" id="ARBA00022630"/>
    </source>
</evidence>
<dbReference type="InterPro" id="IPR036188">
    <property type="entry name" value="FAD/NAD-bd_sf"/>
</dbReference>
<dbReference type="PIRSF" id="PIRSF000350">
    <property type="entry name" value="Mercury_reductase_MerA"/>
    <property type="match status" value="1"/>
</dbReference>
<evidence type="ECO:0000313" key="14">
    <source>
        <dbReference type="Proteomes" id="UP001438707"/>
    </source>
</evidence>
<dbReference type="GO" id="GO:0045454">
    <property type="term" value="P:cell redox homeostasis"/>
    <property type="evidence" value="ECO:0007669"/>
    <property type="project" value="InterPro"/>
</dbReference>
<feature type="domain" description="FAD/NAD(P)-binding" evidence="12">
    <location>
        <begin position="29"/>
        <end position="355"/>
    </location>
</feature>
<evidence type="ECO:0008006" key="15">
    <source>
        <dbReference type="Google" id="ProtNLM"/>
    </source>
</evidence>
<feature type="active site" description="Proton acceptor" evidence="7">
    <location>
        <position position="476"/>
    </location>
</feature>
<dbReference type="PROSITE" id="PS00076">
    <property type="entry name" value="PYRIDINE_REDOX_1"/>
    <property type="match status" value="1"/>
</dbReference>
<evidence type="ECO:0000256" key="7">
    <source>
        <dbReference type="PIRSR" id="PIRSR000350-2"/>
    </source>
</evidence>
<dbReference type="PRINTS" id="PR00368">
    <property type="entry name" value="FADPNR"/>
</dbReference>
<dbReference type="InterPro" id="IPR023753">
    <property type="entry name" value="FAD/NAD-binding_dom"/>
</dbReference>
<dbReference type="Pfam" id="PF07992">
    <property type="entry name" value="Pyr_redox_2"/>
    <property type="match status" value="1"/>
</dbReference>
<evidence type="ECO:0000256" key="10">
    <source>
        <dbReference type="RuleBase" id="RU003691"/>
    </source>
</evidence>
<feature type="binding site" evidence="8">
    <location>
        <begin position="207"/>
        <end position="214"/>
    </location>
    <ligand>
        <name>NAD(+)</name>
        <dbReference type="ChEBI" id="CHEBI:57540"/>
    </ligand>
</feature>
<dbReference type="GO" id="GO:0034599">
    <property type="term" value="P:cellular response to oxidative stress"/>
    <property type="evidence" value="ECO:0007669"/>
    <property type="project" value="TreeGrafter"/>
</dbReference>
<keyword evidence="4 10" id="KW-0560">Oxidoreductase</keyword>
<keyword evidence="8" id="KW-0547">Nucleotide-binding</keyword>
<sequence length="500" mass="54797">MQGVTRRSLLPIWTPAVDLNMSDEKYDFDFFVIGGGSGGVRAARVAATFGAKVGLCELKLDAISTDHTGGMGGTCVLRGCIPKKFMVYAGEFTDECEDAKAYGWDIPQKPTLDWKKFIGKKRQELERLSGLYKKNLTSAGGQCFQGRGHVIDRHTVRVNDKEYKVRHLCIATGGRPSKPPIEGKDLAVVSDHVLDLDELPKKIVIVGGGYIACEQACIFHSLGVETHFVFRQDYVLRGFDQECREFAQQQYSVHGMKMHPENSPSKIEKVDGKLKVTFEPKKGDKWSLEGVDICLLATGRNAVTKGIGLESTDVKLDEKGGVIVDKHSKTNVDNIWAVGDVTNRIPLTPVARMEGMCLAHHLFGPKDSKTQVPDHDVVASVVFSSPNLASVGLTEEAAIEELKDFEVFSSSFTPLKQSLSRKDIKCLTKLLVDSKTQKVVGVHMVGAEAAEIVQGLAAAIKAGITKHTLDITVGLHPTSAEEFVTMWAPKRVYKDGKLQK</sequence>
<comment type="cofactor">
    <cofactor evidence="8">
        <name>FAD</name>
        <dbReference type="ChEBI" id="CHEBI:57692"/>
    </cofactor>
    <text evidence="8">Binds 1 FAD per subunit.</text>
</comment>
<dbReference type="InterPro" id="IPR001100">
    <property type="entry name" value="Pyr_nuc-diS_OxRdtase"/>
</dbReference>
<keyword evidence="14" id="KW-1185">Reference proteome</keyword>
<dbReference type="InterPro" id="IPR046952">
    <property type="entry name" value="GSHR/TRXR-like"/>
</dbReference>
<comment type="caution">
    <text evidence="13">The sequence shown here is derived from an EMBL/GenBank/DDBJ whole genome shotgun (WGS) entry which is preliminary data.</text>
</comment>
<evidence type="ECO:0000313" key="13">
    <source>
        <dbReference type="EMBL" id="KAK9816335.1"/>
    </source>
</evidence>
<dbReference type="GO" id="GO:0050660">
    <property type="term" value="F:flavin adenine dinucleotide binding"/>
    <property type="evidence" value="ECO:0007669"/>
    <property type="project" value="InterPro"/>
</dbReference>
<gene>
    <name evidence="13" type="ORF">WJX74_000245</name>
</gene>
<dbReference type="Pfam" id="PF02852">
    <property type="entry name" value="Pyr_redox_dim"/>
    <property type="match status" value="1"/>
</dbReference>
<dbReference type="InterPro" id="IPR004099">
    <property type="entry name" value="Pyr_nucl-diS_OxRdtase_dimer"/>
</dbReference>
<dbReference type="PANTHER" id="PTHR42737">
    <property type="entry name" value="GLUTATHIONE REDUCTASE"/>
    <property type="match status" value="1"/>
</dbReference>
<evidence type="ECO:0000256" key="6">
    <source>
        <dbReference type="ARBA" id="ARBA00023284"/>
    </source>
</evidence>
<feature type="binding site" evidence="8">
    <location>
        <position position="148"/>
    </location>
    <ligand>
        <name>FAD</name>
        <dbReference type="ChEBI" id="CHEBI:57692"/>
    </ligand>
</feature>
<comment type="similarity">
    <text evidence="1 10">Belongs to the class-I pyridine nucleotide-disulfide oxidoreductase family.</text>
</comment>
<name>A0AAW1Q623_9CHLO</name>
<keyword evidence="6 10" id="KW-0676">Redox-active center</keyword>
<evidence type="ECO:0000256" key="5">
    <source>
        <dbReference type="ARBA" id="ARBA00023157"/>
    </source>
</evidence>
<dbReference type="SUPFAM" id="SSF55424">
    <property type="entry name" value="FAD/NAD-linked reductases, dimerisation (C-terminal) domain"/>
    <property type="match status" value="1"/>
</dbReference>
<dbReference type="GO" id="GO:0005739">
    <property type="term" value="C:mitochondrion"/>
    <property type="evidence" value="ECO:0007669"/>
    <property type="project" value="TreeGrafter"/>
</dbReference>
<proteinExistence type="inferred from homology"/>
<dbReference type="PANTHER" id="PTHR42737:SF2">
    <property type="entry name" value="GLUTATHIONE REDUCTASE"/>
    <property type="match status" value="1"/>
</dbReference>
<evidence type="ECO:0000256" key="1">
    <source>
        <dbReference type="ARBA" id="ARBA00007532"/>
    </source>
</evidence>
<dbReference type="GO" id="GO:0005829">
    <property type="term" value="C:cytosol"/>
    <property type="evidence" value="ECO:0007669"/>
    <property type="project" value="TreeGrafter"/>
</dbReference>